<dbReference type="EMBL" id="JAKEKT020000006">
    <property type="protein sequence ID" value="KAL1649442.1"/>
    <property type="molecule type" value="Genomic_DNA"/>
</dbReference>
<accession>A0ABR3U1B3</accession>
<organism evidence="1 2">
    <name type="scientific">Diplodia intermedia</name>
    <dbReference type="NCBI Taxonomy" id="856260"/>
    <lineage>
        <taxon>Eukaryota</taxon>
        <taxon>Fungi</taxon>
        <taxon>Dikarya</taxon>
        <taxon>Ascomycota</taxon>
        <taxon>Pezizomycotina</taxon>
        <taxon>Dothideomycetes</taxon>
        <taxon>Dothideomycetes incertae sedis</taxon>
        <taxon>Botryosphaeriales</taxon>
        <taxon>Botryosphaeriaceae</taxon>
        <taxon>Diplodia</taxon>
    </lineage>
</organism>
<reference evidence="1 2" key="1">
    <citation type="journal article" date="2023" name="Plant Dis.">
        <title>First Report of Diplodia intermedia Causing Canker and Dieback Diseases on Apple Trees in Canada.</title>
        <authorList>
            <person name="Ellouze W."/>
            <person name="Ilyukhin E."/>
            <person name="Sulman M."/>
            <person name="Ali S."/>
        </authorList>
    </citation>
    <scope>NUCLEOTIDE SEQUENCE [LARGE SCALE GENOMIC DNA]</scope>
    <source>
        <strain evidence="1 2">M45-28</strain>
    </source>
</reference>
<sequence>MIEPSCETSPGPLTPTKNETWTFKSANCSYRINENITLNTHIQSIDFPAAEPRPTEHTGQWTQIKMVAPTLSQGLGRNISSTTRFIATTLAYITQSEEDQPYHSEVTPECLAPEITACGLYWCGQVYTGAIVSDGSTRDFSPDAVSQVDRNLYANREVVFLQTDNGYCDDLTVPPSNGADFPDDARVFAVSPGASIQVSLVLNTLFNMTQKKGREQFPKFSDRDRGWYGLANAIFGDRDLPLTFSSIAASMTEHVRTSNLFELHGPRGWRYIARLLSM</sequence>
<dbReference type="Proteomes" id="UP001521184">
    <property type="component" value="Unassembled WGS sequence"/>
</dbReference>
<evidence type="ECO:0000313" key="2">
    <source>
        <dbReference type="Proteomes" id="UP001521184"/>
    </source>
</evidence>
<name>A0ABR3U1B3_9PEZI</name>
<gene>
    <name evidence="1" type="ORF">SLS58_001497</name>
</gene>
<keyword evidence="2" id="KW-1185">Reference proteome</keyword>
<protein>
    <submittedName>
        <fullName evidence="1">Uncharacterized protein</fullName>
    </submittedName>
</protein>
<evidence type="ECO:0000313" key="1">
    <source>
        <dbReference type="EMBL" id="KAL1649442.1"/>
    </source>
</evidence>
<proteinExistence type="predicted"/>
<comment type="caution">
    <text evidence="1">The sequence shown here is derived from an EMBL/GenBank/DDBJ whole genome shotgun (WGS) entry which is preliminary data.</text>
</comment>